<proteinExistence type="predicted"/>
<dbReference type="PANTHER" id="PTHR32322:SF2">
    <property type="entry name" value="EAMA DOMAIN-CONTAINING PROTEIN"/>
    <property type="match status" value="1"/>
</dbReference>
<feature type="region of interest" description="Disordered" evidence="5">
    <location>
        <begin position="453"/>
        <end position="481"/>
    </location>
</feature>
<name>A0A0G4HPI9_9ALVE</name>
<feature type="transmembrane region" description="Helical" evidence="6">
    <location>
        <begin position="22"/>
        <end position="42"/>
    </location>
</feature>
<feature type="transmembrane region" description="Helical" evidence="6">
    <location>
        <begin position="122"/>
        <end position="139"/>
    </location>
</feature>
<dbReference type="GO" id="GO:0016020">
    <property type="term" value="C:membrane"/>
    <property type="evidence" value="ECO:0007669"/>
    <property type="project" value="UniProtKB-SubCell"/>
</dbReference>
<feature type="transmembrane region" description="Helical" evidence="6">
    <location>
        <begin position="298"/>
        <end position="318"/>
    </location>
</feature>
<keyword evidence="4 6" id="KW-0472">Membrane</keyword>
<dbReference type="InterPro" id="IPR000620">
    <property type="entry name" value="EamA_dom"/>
</dbReference>
<feature type="transmembrane region" description="Helical" evidence="6">
    <location>
        <begin position="176"/>
        <end position="201"/>
    </location>
</feature>
<feature type="transmembrane region" description="Helical" evidence="6">
    <location>
        <begin position="87"/>
        <end position="110"/>
    </location>
</feature>
<feature type="transmembrane region" description="Helical" evidence="6">
    <location>
        <begin position="221"/>
        <end position="244"/>
    </location>
</feature>
<sequence>MQRELECDVTVRRDDRTRHTKAWMPHVALAVTMILLGLGSVIGKLGMQKFNPVFFAFLRELFSGPILACFAWVVYRRGPGRLPPRVWRRLAVLGLCLFVNQFCFLVGLKFADENSASAWQPSQPIITMVIAFFIGLEGLSWQKVAGILFAFFGALVLVMGKVWFEDEGLGGSKKEGGTLAAVIGNLLFFLNCAGTSCYVVFSKPLLVRPSSLGFTMDSMWVIAVAYGFAASIMLVACLVINFVPPLLHLICPDCGDHAWVVPAGAVWALAYWIIASSVLAYMLITWANAQPSCNASTVSAYTALQPLAAVLASVFLILTNLAPPGVLSLPGWNLFGGVGILAGLALIVFDGGGQRGGTEQASLTEDSERGGGLGLTGVEMDSDSNGNGGSLGGMKSVSGPVAAKERGEGGDVNESVAGPRGGRGGQAAGNQGCTGLLSPQPLYVRGGLQGLEGLGRRTVDQRSTRDPDESPGASPLGVRSLEEGRQLLQGRLQAEIANERGGR</sequence>
<evidence type="ECO:0000256" key="2">
    <source>
        <dbReference type="ARBA" id="ARBA00022692"/>
    </source>
</evidence>
<dbReference type="Pfam" id="PF00892">
    <property type="entry name" value="EamA"/>
    <property type="match status" value="1"/>
</dbReference>
<feature type="transmembrane region" description="Helical" evidence="6">
    <location>
        <begin position="264"/>
        <end position="286"/>
    </location>
</feature>
<dbReference type="SUPFAM" id="SSF103481">
    <property type="entry name" value="Multidrug resistance efflux transporter EmrE"/>
    <property type="match status" value="1"/>
</dbReference>
<evidence type="ECO:0000256" key="3">
    <source>
        <dbReference type="ARBA" id="ARBA00022989"/>
    </source>
</evidence>
<dbReference type="InterPro" id="IPR050638">
    <property type="entry name" value="AA-Vitamin_Transporters"/>
</dbReference>
<protein>
    <recommendedName>
        <fullName evidence="7">EamA domain-containing protein</fullName>
    </recommendedName>
</protein>
<dbReference type="PhylomeDB" id="A0A0G4HPI9"/>
<feature type="transmembrane region" description="Helical" evidence="6">
    <location>
        <begin position="54"/>
        <end position="75"/>
    </location>
</feature>
<gene>
    <name evidence="8" type="ORF">Cvel_29901</name>
</gene>
<evidence type="ECO:0000313" key="8">
    <source>
        <dbReference type="EMBL" id="CEM46203.1"/>
    </source>
</evidence>
<accession>A0A0G4HPI9</accession>
<evidence type="ECO:0000256" key="4">
    <source>
        <dbReference type="ARBA" id="ARBA00023136"/>
    </source>
</evidence>
<comment type="subcellular location">
    <subcellularLocation>
        <location evidence="1">Membrane</location>
        <topology evidence="1">Multi-pass membrane protein</topology>
    </subcellularLocation>
</comment>
<dbReference type="AlphaFoldDB" id="A0A0G4HPI9"/>
<dbReference type="EMBL" id="CDMZ01003396">
    <property type="protein sequence ID" value="CEM46203.1"/>
    <property type="molecule type" value="Genomic_DNA"/>
</dbReference>
<evidence type="ECO:0000256" key="5">
    <source>
        <dbReference type="SAM" id="MobiDB-lite"/>
    </source>
</evidence>
<keyword evidence="3 6" id="KW-1133">Transmembrane helix</keyword>
<evidence type="ECO:0000259" key="7">
    <source>
        <dbReference type="Pfam" id="PF00892"/>
    </source>
</evidence>
<organism evidence="8">
    <name type="scientific">Chromera velia CCMP2878</name>
    <dbReference type="NCBI Taxonomy" id="1169474"/>
    <lineage>
        <taxon>Eukaryota</taxon>
        <taxon>Sar</taxon>
        <taxon>Alveolata</taxon>
        <taxon>Colpodellida</taxon>
        <taxon>Chromeraceae</taxon>
        <taxon>Chromera</taxon>
    </lineage>
</organism>
<feature type="region of interest" description="Disordered" evidence="5">
    <location>
        <begin position="357"/>
        <end position="433"/>
    </location>
</feature>
<feature type="compositionally biased region" description="Basic and acidic residues" evidence="5">
    <location>
        <begin position="454"/>
        <end position="468"/>
    </location>
</feature>
<feature type="transmembrane region" description="Helical" evidence="6">
    <location>
        <begin position="330"/>
        <end position="349"/>
    </location>
</feature>
<reference evidence="8" key="1">
    <citation type="submission" date="2014-11" db="EMBL/GenBank/DDBJ databases">
        <authorList>
            <person name="Otto D Thomas"/>
            <person name="Naeem Raeece"/>
        </authorList>
    </citation>
    <scope>NUCLEOTIDE SEQUENCE</scope>
</reference>
<keyword evidence="2 6" id="KW-0812">Transmembrane</keyword>
<feature type="domain" description="EamA" evidence="7">
    <location>
        <begin position="27"/>
        <end position="158"/>
    </location>
</feature>
<evidence type="ECO:0000256" key="6">
    <source>
        <dbReference type="SAM" id="Phobius"/>
    </source>
</evidence>
<evidence type="ECO:0000256" key="1">
    <source>
        <dbReference type="ARBA" id="ARBA00004141"/>
    </source>
</evidence>
<feature type="transmembrane region" description="Helical" evidence="6">
    <location>
        <begin position="146"/>
        <end position="164"/>
    </location>
</feature>
<dbReference type="PANTHER" id="PTHR32322">
    <property type="entry name" value="INNER MEMBRANE TRANSPORTER"/>
    <property type="match status" value="1"/>
</dbReference>
<dbReference type="InterPro" id="IPR037185">
    <property type="entry name" value="EmrE-like"/>
</dbReference>
<dbReference type="VEuPathDB" id="CryptoDB:Cvel_29901"/>